<evidence type="ECO:0000256" key="1">
    <source>
        <dbReference type="SAM" id="MobiDB-lite"/>
    </source>
</evidence>
<reference evidence="3" key="1">
    <citation type="submission" date="2020-06" db="EMBL/GenBank/DDBJ databases">
        <authorList>
            <consortium name="Plant Systems Biology data submission"/>
        </authorList>
    </citation>
    <scope>NUCLEOTIDE SEQUENCE</scope>
    <source>
        <strain evidence="3">D6</strain>
    </source>
</reference>
<dbReference type="OrthoDB" id="432970at2759"/>
<feature type="region of interest" description="Disordered" evidence="1">
    <location>
        <begin position="243"/>
        <end position="268"/>
    </location>
</feature>
<protein>
    <recommendedName>
        <fullName evidence="2">Mitochondrial splicing suppressor 51-like C-terminal domain-containing protein</fullName>
    </recommendedName>
</protein>
<evidence type="ECO:0000313" key="3">
    <source>
        <dbReference type="EMBL" id="CAB9525021.1"/>
    </source>
</evidence>
<evidence type="ECO:0000259" key="2">
    <source>
        <dbReference type="Pfam" id="PF20179"/>
    </source>
</evidence>
<comment type="caution">
    <text evidence="3">The sequence shown here is derived from an EMBL/GenBank/DDBJ whole genome shotgun (WGS) entry which is preliminary data.</text>
</comment>
<feature type="region of interest" description="Disordered" evidence="1">
    <location>
        <begin position="103"/>
        <end position="132"/>
    </location>
</feature>
<dbReference type="Proteomes" id="UP001153069">
    <property type="component" value="Unassembled WGS sequence"/>
</dbReference>
<proteinExistence type="predicted"/>
<organism evidence="3 4">
    <name type="scientific">Seminavis robusta</name>
    <dbReference type="NCBI Taxonomy" id="568900"/>
    <lineage>
        <taxon>Eukaryota</taxon>
        <taxon>Sar</taxon>
        <taxon>Stramenopiles</taxon>
        <taxon>Ochrophyta</taxon>
        <taxon>Bacillariophyta</taxon>
        <taxon>Bacillariophyceae</taxon>
        <taxon>Bacillariophycidae</taxon>
        <taxon>Naviculales</taxon>
        <taxon>Naviculaceae</taxon>
        <taxon>Seminavis</taxon>
    </lineage>
</organism>
<dbReference type="Pfam" id="PF20179">
    <property type="entry name" value="MSS51_C"/>
    <property type="match status" value="1"/>
</dbReference>
<dbReference type="InterPro" id="IPR046824">
    <property type="entry name" value="Mss51-like_C"/>
</dbReference>
<feature type="compositionally biased region" description="Acidic residues" evidence="1">
    <location>
        <begin position="107"/>
        <end position="116"/>
    </location>
</feature>
<dbReference type="EMBL" id="CAICTM010001616">
    <property type="protein sequence ID" value="CAB9525021.1"/>
    <property type="molecule type" value="Genomic_DNA"/>
</dbReference>
<feature type="domain" description="Mitochondrial splicing suppressor 51-like C-terminal" evidence="2">
    <location>
        <begin position="289"/>
        <end position="485"/>
    </location>
</feature>
<dbReference type="PANTHER" id="PTHR28069:SF2">
    <property type="entry name" value="GH20023P"/>
    <property type="match status" value="1"/>
</dbReference>
<accession>A0A9N8EPQ2</accession>
<feature type="region of interest" description="Disordered" evidence="1">
    <location>
        <begin position="69"/>
        <end position="91"/>
    </location>
</feature>
<dbReference type="AlphaFoldDB" id="A0A9N8EPQ2"/>
<feature type="compositionally biased region" description="Low complexity" evidence="1">
    <location>
        <begin position="155"/>
        <end position="166"/>
    </location>
</feature>
<feature type="compositionally biased region" description="Polar residues" evidence="1">
    <location>
        <begin position="167"/>
        <end position="186"/>
    </location>
</feature>
<name>A0A9N8EPQ2_9STRA</name>
<keyword evidence="4" id="KW-1185">Reference proteome</keyword>
<gene>
    <name evidence="3" type="ORF">SEMRO_1618_G286390.1</name>
</gene>
<feature type="region of interest" description="Disordered" evidence="1">
    <location>
        <begin position="155"/>
        <end position="186"/>
    </location>
</feature>
<sequence>MVACANNDHSLSRSGIRRGDDGLEDEGDDPSTLAAADPDTAGGQAMMEWPAAQGYTPLGDMLGQGSILVAMPPGSVDDDEEGDDFPLSFPPNAFVADANALFAFPPADDDNDDESEEAHQDGNATANHETDGDFRQLADNALFALENEYQATLSMPSLSSQPPLSLFDSNNTTNPTEQSTKSETDASTIQENFADFDSQQTAISSSTSIPTKKVLPPIDAAKIQQAMSGINAKQGDKLQKWQEEQQTKKKAHKQKQQQHGIIPPTPLKAFHKTTPKAIAATANLSRAATIAECLERLSHLLKCQDVLTIHIVGADHVECDRIGTHFNPLARWINDNLYAPKNLVLCLVGPNVPASTKAPINLLSSNKPLPRQRLLSAQATCHSASYHDWLEEQESDRLPDLMVCFNAGIWGYEEWKPTIRCLAEKKLQAPFVVTSYTLEEAEDDFDVMEEIIVGGDAKKDADQKSPTKALLWGPEVNPFASKQKRETATAVEGRDYRENHAWQAWRFN</sequence>
<feature type="region of interest" description="Disordered" evidence="1">
    <location>
        <begin position="1"/>
        <end position="57"/>
    </location>
</feature>
<dbReference type="PANTHER" id="PTHR28069">
    <property type="entry name" value="GH20023P"/>
    <property type="match status" value="1"/>
</dbReference>
<evidence type="ECO:0000313" key="4">
    <source>
        <dbReference type="Proteomes" id="UP001153069"/>
    </source>
</evidence>